<name>A0AAI8VKS2_9PEZI</name>
<keyword evidence="2" id="KW-1185">Reference proteome</keyword>
<proteinExistence type="predicted"/>
<accession>A0AAI8VKS2</accession>
<comment type="caution">
    <text evidence="1">The sequence shown here is derived from an EMBL/GenBank/DDBJ whole genome shotgun (WGS) entry which is preliminary data.</text>
</comment>
<protein>
    <submittedName>
        <fullName evidence="1">Uu.00g003660.m01.CDS01</fullName>
    </submittedName>
</protein>
<dbReference type="EMBL" id="CAUWAG010000008">
    <property type="protein sequence ID" value="CAJ2506236.1"/>
    <property type="molecule type" value="Genomic_DNA"/>
</dbReference>
<reference evidence="1" key="1">
    <citation type="submission" date="2023-10" db="EMBL/GenBank/DDBJ databases">
        <authorList>
            <person name="Hackl T."/>
        </authorList>
    </citation>
    <scope>NUCLEOTIDE SEQUENCE</scope>
</reference>
<organism evidence="1 2">
    <name type="scientific">Anthostomella pinea</name>
    <dbReference type="NCBI Taxonomy" id="933095"/>
    <lineage>
        <taxon>Eukaryota</taxon>
        <taxon>Fungi</taxon>
        <taxon>Dikarya</taxon>
        <taxon>Ascomycota</taxon>
        <taxon>Pezizomycotina</taxon>
        <taxon>Sordariomycetes</taxon>
        <taxon>Xylariomycetidae</taxon>
        <taxon>Xylariales</taxon>
        <taxon>Xylariaceae</taxon>
        <taxon>Anthostomella</taxon>
    </lineage>
</organism>
<evidence type="ECO:0000313" key="2">
    <source>
        <dbReference type="Proteomes" id="UP001295740"/>
    </source>
</evidence>
<sequence length="144" mass="15945">MVEKAGSISSQSRTRSMAPMVQRISAGRTLVPTTTPTLPIAFMEMLGNFIVNDNPSVSSLYDNGINTGNTTYNPVSDWPPYSIYNPLLMDFNTTCPETTEIGGLPYCTGSTQKNEFRLADAYTWEGGRGVRCDFWRNMGKKVPE</sequence>
<dbReference type="AlphaFoldDB" id="A0AAI8VKS2"/>
<evidence type="ECO:0000313" key="1">
    <source>
        <dbReference type="EMBL" id="CAJ2506236.1"/>
    </source>
</evidence>
<dbReference type="Proteomes" id="UP001295740">
    <property type="component" value="Unassembled WGS sequence"/>
</dbReference>
<gene>
    <name evidence="1" type="ORF">KHLLAP_LOCUS6704</name>
</gene>